<dbReference type="EMBL" id="BAAAZU010000012">
    <property type="protein sequence ID" value="GAA3926780.1"/>
    <property type="molecule type" value="Genomic_DNA"/>
</dbReference>
<protein>
    <recommendedName>
        <fullName evidence="3">Lectin</fullName>
    </recommendedName>
</protein>
<evidence type="ECO:0000313" key="2">
    <source>
        <dbReference type="Proteomes" id="UP001501727"/>
    </source>
</evidence>
<accession>A0ABP7MN56</accession>
<dbReference type="RefSeq" id="WP_344759967.1">
    <property type="nucleotide sequence ID" value="NZ_BAAAZU010000012.1"/>
</dbReference>
<organism evidence="1 2">
    <name type="scientific">Luteimonas lutimaris</name>
    <dbReference type="NCBI Taxonomy" id="698645"/>
    <lineage>
        <taxon>Bacteria</taxon>
        <taxon>Pseudomonadati</taxon>
        <taxon>Pseudomonadota</taxon>
        <taxon>Gammaproteobacteria</taxon>
        <taxon>Lysobacterales</taxon>
        <taxon>Lysobacteraceae</taxon>
        <taxon>Luteimonas</taxon>
    </lineage>
</organism>
<gene>
    <name evidence="1" type="ORF">GCM10022229_21160</name>
</gene>
<comment type="caution">
    <text evidence="1">The sequence shown here is derived from an EMBL/GenBank/DDBJ whole genome shotgun (WGS) entry which is preliminary data.</text>
</comment>
<evidence type="ECO:0000313" key="1">
    <source>
        <dbReference type="EMBL" id="GAA3926780.1"/>
    </source>
</evidence>
<keyword evidence="2" id="KW-1185">Reference proteome</keyword>
<reference evidence="2" key="1">
    <citation type="journal article" date="2019" name="Int. J. Syst. Evol. Microbiol.">
        <title>The Global Catalogue of Microorganisms (GCM) 10K type strain sequencing project: providing services to taxonomists for standard genome sequencing and annotation.</title>
        <authorList>
            <consortium name="The Broad Institute Genomics Platform"/>
            <consortium name="The Broad Institute Genome Sequencing Center for Infectious Disease"/>
            <person name="Wu L."/>
            <person name="Ma J."/>
        </authorList>
    </citation>
    <scope>NUCLEOTIDE SEQUENCE [LARGE SCALE GENOMIC DNA]</scope>
    <source>
        <strain evidence="2">JCM 16916</strain>
    </source>
</reference>
<dbReference type="Proteomes" id="UP001501727">
    <property type="component" value="Unassembled WGS sequence"/>
</dbReference>
<evidence type="ECO:0008006" key="3">
    <source>
        <dbReference type="Google" id="ProtNLM"/>
    </source>
</evidence>
<sequence>MNAVPVWFHVAFAVTLVPFQLDLAMPVGGAAESGVDDASAASQQAVETPDSTAFDHVGALVVGDAFDERSRASRPWVNAGVNQETGCFHVTGGDLPDGLAMMVMDGRIARFEVGPPNRGADVRPPFGLHPGMARAAVEEAMPVDVRVSQHQYGGEGDVYIDWLVPGGRYGVRAEITNDKVDAVFWGDGDAIQLIEGCS</sequence>
<proteinExistence type="predicted"/>
<name>A0ABP7MN56_9GAMM</name>